<evidence type="ECO:0000313" key="1">
    <source>
        <dbReference type="EMBL" id="KAI0057999.1"/>
    </source>
</evidence>
<accession>A0ACB8SN71</accession>
<name>A0ACB8SN71_9AGAM</name>
<reference evidence="1" key="1">
    <citation type="submission" date="2021-03" db="EMBL/GenBank/DDBJ databases">
        <authorList>
            <consortium name="DOE Joint Genome Institute"/>
            <person name="Ahrendt S."/>
            <person name="Looney B.P."/>
            <person name="Miyauchi S."/>
            <person name="Morin E."/>
            <person name="Drula E."/>
            <person name="Courty P.E."/>
            <person name="Chicoki N."/>
            <person name="Fauchery L."/>
            <person name="Kohler A."/>
            <person name="Kuo A."/>
            <person name="Labutti K."/>
            <person name="Pangilinan J."/>
            <person name="Lipzen A."/>
            <person name="Riley R."/>
            <person name="Andreopoulos W."/>
            <person name="He G."/>
            <person name="Johnson J."/>
            <person name="Barry K.W."/>
            <person name="Grigoriev I.V."/>
            <person name="Nagy L."/>
            <person name="Hibbett D."/>
            <person name="Henrissat B."/>
            <person name="Matheny P.B."/>
            <person name="Labbe J."/>
            <person name="Martin F."/>
        </authorList>
    </citation>
    <scope>NUCLEOTIDE SEQUENCE</scope>
    <source>
        <strain evidence="1">HHB10654</strain>
    </source>
</reference>
<gene>
    <name evidence="1" type="ORF">BV25DRAFT_1830552</name>
</gene>
<dbReference type="Proteomes" id="UP000814140">
    <property type="component" value="Unassembled WGS sequence"/>
</dbReference>
<reference evidence="1" key="2">
    <citation type="journal article" date="2022" name="New Phytol.">
        <title>Evolutionary transition to the ectomycorrhizal habit in the genomes of a hyperdiverse lineage of mushroom-forming fungi.</title>
        <authorList>
            <person name="Looney B."/>
            <person name="Miyauchi S."/>
            <person name="Morin E."/>
            <person name="Drula E."/>
            <person name="Courty P.E."/>
            <person name="Kohler A."/>
            <person name="Kuo A."/>
            <person name="LaButti K."/>
            <person name="Pangilinan J."/>
            <person name="Lipzen A."/>
            <person name="Riley R."/>
            <person name="Andreopoulos W."/>
            <person name="He G."/>
            <person name="Johnson J."/>
            <person name="Nolan M."/>
            <person name="Tritt A."/>
            <person name="Barry K.W."/>
            <person name="Grigoriev I.V."/>
            <person name="Nagy L.G."/>
            <person name="Hibbett D."/>
            <person name="Henrissat B."/>
            <person name="Matheny P.B."/>
            <person name="Labbe J."/>
            <person name="Martin F.M."/>
        </authorList>
    </citation>
    <scope>NUCLEOTIDE SEQUENCE</scope>
    <source>
        <strain evidence="1">HHB10654</strain>
    </source>
</reference>
<evidence type="ECO:0000313" key="2">
    <source>
        <dbReference type="Proteomes" id="UP000814140"/>
    </source>
</evidence>
<dbReference type="EMBL" id="MU277240">
    <property type="protein sequence ID" value="KAI0057999.1"/>
    <property type="molecule type" value="Genomic_DNA"/>
</dbReference>
<protein>
    <submittedName>
        <fullName evidence="1">Uncharacterized protein</fullName>
    </submittedName>
</protein>
<keyword evidence="2" id="KW-1185">Reference proteome</keyword>
<proteinExistence type="predicted"/>
<sequence length="450" mass="48681">MSFWDNTFGAMGTATPPPEPDHQPSLNEEVTEVIGQLGRFWGGFRKQSQDALQAAKKDLGEIVTQAQKELTKLSVPPTNTNGETSSGEIDSHAEGDGPASPSTSASTSASVSTLPGPSTQPSASQSSTLFSRLQASLPPDLITTLRDNLPETIRHAPEHLDLTQLRTTLQNVRVQDATARGEELLRGAGDFLRDAVRVVPPSEVVWDGADFSAVPSGSQTPRSEAGGRSRERSARSSGEGRTISTRREALLRAVRTNSDILKVDPAGEKSSEALFKTWFEKEVASKEGGIGGAAFSARKEAELEEEGLEATQAALVPSEMAEDDFWTRYFFRVFQIEQEEERRKALLRSSAEQEEDFSWEDEDEEAALPTATLPARGIHEAEASGDSQTAEGDKLLAPRSQVPTPGTMSPSQSEDSYDLVSSGHTSTTGEGRALKRDEEDEEDSAESDWE</sequence>
<organism evidence="1 2">
    <name type="scientific">Artomyces pyxidatus</name>
    <dbReference type="NCBI Taxonomy" id="48021"/>
    <lineage>
        <taxon>Eukaryota</taxon>
        <taxon>Fungi</taxon>
        <taxon>Dikarya</taxon>
        <taxon>Basidiomycota</taxon>
        <taxon>Agaricomycotina</taxon>
        <taxon>Agaricomycetes</taxon>
        <taxon>Russulales</taxon>
        <taxon>Auriscalpiaceae</taxon>
        <taxon>Artomyces</taxon>
    </lineage>
</organism>
<comment type="caution">
    <text evidence="1">The sequence shown here is derived from an EMBL/GenBank/DDBJ whole genome shotgun (WGS) entry which is preliminary data.</text>
</comment>